<gene>
    <name evidence="1" type="ORF">BOTBODRAFT_50383</name>
</gene>
<dbReference type="OrthoDB" id="3144405at2759"/>
<dbReference type="HOGENOM" id="CLU_2903894_0_0_1"/>
<proteinExistence type="predicted"/>
<name>A0A067NDM5_BOTB1</name>
<dbReference type="InParanoid" id="A0A067NDM5"/>
<dbReference type="Proteomes" id="UP000027195">
    <property type="component" value="Unassembled WGS sequence"/>
</dbReference>
<accession>A0A067NDM5</accession>
<dbReference type="AlphaFoldDB" id="A0A067NDM5"/>
<protein>
    <submittedName>
        <fullName evidence="1">Uncharacterized protein</fullName>
    </submittedName>
</protein>
<sequence>MERTLLPTRRDRGESANFSAYFRTFKDEGTKSCIWADVSDKEHIIPVKFLEPAVTAYEESVP</sequence>
<dbReference type="EMBL" id="KL198016">
    <property type="protein sequence ID" value="KDQ21851.1"/>
    <property type="molecule type" value="Genomic_DNA"/>
</dbReference>
<evidence type="ECO:0000313" key="2">
    <source>
        <dbReference type="Proteomes" id="UP000027195"/>
    </source>
</evidence>
<keyword evidence="2" id="KW-1185">Reference proteome</keyword>
<evidence type="ECO:0000313" key="1">
    <source>
        <dbReference type="EMBL" id="KDQ21851.1"/>
    </source>
</evidence>
<organism evidence="1 2">
    <name type="scientific">Botryobasidium botryosum (strain FD-172 SS1)</name>
    <dbReference type="NCBI Taxonomy" id="930990"/>
    <lineage>
        <taxon>Eukaryota</taxon>
        <taxon>Fungi</taxon>
        <taxon>Dikarya</taxon>
        <taxon>Basidiomycota</taxon>
        <taxon>Agaricomycotina</taxon>
        <taxon>Agaricomycetes</taxon>
        <taxon>Cantharellales</taxon>
        <taxon>Botryobasidiaceae</taxon>
        <taxon>Botryobasidium</taxon>
    </lineage>
</organism>
<reference evidence="2" key="1">
    <citation type="journal article" date="2014" name="Proc. Natl. Acad. Sci. U.S.A.">
        <title>Extensive sampling of basidiomycete genomes demonstrates inadequacy of the white-rot/brown-rot paradigm for wood decay fungi.</title>
        <authorList>
            <person name="Riley R."/>
            <person name="Salamov A.A."/>
            <person name="Brown D.W."/>
            <person name="Nagy L.G."/>
            <person name="Floudas D."/>
            <person name="Held B.W."/>
            <person name="Levasseur A."/>
            <person name="Lombard V."/>
            <person name="Morin E."/>
            <person name="Otillar R."/>
            <person name="Lindquist E.A."/>
            <person name="Sun H."/>
            <person name="LaButti K.M."/>
            <person name="Schmutz J."/>
            <person name="Jabbour D."/>
            <person name="Luo H."/>
            <person name="Baker S.E."/>
            <person name="Pisabarro A.G."/>
            <person name="Walton J.D."/>
            <person name="Blanchette R.A."/>
            <person name="Henrissat B."/>
            <person name="Martin F."/>
            <person name="Cullen D."/>
            <person name="Hibbett D.S."/>
            <person name="Grigoriev I.V."/>
        </authorList>
    </citation>
    <scope>NUCLEOTIDE SEQUENCE [LARGE SCALE GENOMIC DNA]</scope>
    <source>
        <strain evidence="2">FD-172 SS1</strain>
    </source>
</reference>